<dbReference type="Pfam" id="PF06338">
    <property type="entry name" value="ComK"/>
    <property type="match status" value="1"/>
</dbReference>
<evidence type="ECO:0000313" key="2">
    <source>
        <dbReference type="Proteomes" id="UP001341444"/>
    </source>
</evidence>
<dbReference type="RefSeq" id="WP_066268322.1">
    <property type="nucleotide sequence ID" value="NZ_JARMAB010000025.1"/>
</dbReference>
<sequence length="172" mass="20222">MSNMNVIENGAITHKTKAITEFHHPELRTKIYDQNGIFYSRKSMRQLLEEACIRYCTSYQGRLAAVRKAFRYSKKTPLIISPEEMLCAIPTASPDNMECQWIFMAHIERYMVQGGQLFVKFKDETELKLNCSRYIFTQQFERASACLFYFAHLRLLGPKRDKAGFTLDPWWD</sequence>
<name>A0ABU6MK68_9BACI</name>
<proteinExistence type="predicted"/>
<keyword evidence="2" id="KW-1185">Reference proteome</keyword>
<protein>
    <submittedName>
        <fullName evidence="1">Competence protein ComK</fullName>
    </submittedName>
</protein>
<dbReference type="InterPro" id="IPR010461">
    <property type="entry name" value="ComK"/>
</dbReference>
<evidence type="ECO:0000313" key="1">
    <source>
        <dbReference type="EMBL" id="MED1204689.1"/>
    </source>
</evidence>
<comment type="caution">
    <text evidence="1">The sequence shown here is derived from an EMBL/GenBank/DDBJ whole genome shotgun (WGS) entry which is preliminary data.</text>
</comment>
<accession>A0ABU6MK68</accession>
<organism evidence="1 2">
    <name type="scientific">Heyndrickxia acidicola</name>
    <dbReference type="NCBI Taxonomy" id="209389"/>
    <lineage>
        <taxon>Bacteria</taxon>
        <taxon>Bacillati</taxon>
        <taxon>Bacillota</taxon>
        <taxon>Bacilli</taxon>
        <taxon>Bacillales</taxon>
        <taxon>Bacillaceae</taxon>
        <taxon>Heyndrickxia</taxon>
    </lineage>
</organism>
<reference evidence="1 2" key="1">
    <citation type="submission" date="2023-03" db="EMBL/GenBank/DDBJ databases">
        <title>Bacillus Genome Sequencing.</title>
        <authorList>
            <person name="Dunlap C."/>
        </authorList>
    </citation>
    <scope>NUCLEOTIDE SEQUENCE [LARGE SCALE GENOMIC DNA]</scope>
    <source>
        <strain evidence="1 2">B-23453</strain>
    </source>
</reference>
<gene>
    <name evidence="1" type="ORF">P4T90_16710</name>
</gene>
<dbReference type="Proteomes" id="UP001341444">
    <property type="component" value="Unassembled WGS sequence"/>
</dbReference>
<dbReference type="EMBL" id="JARMAB010000025">
    <property type="protein sequence ID" value="MED1204689.1"/>
    <property type="molecule type" value="Genomic_DNA"/>
</dbReference>